<comment type="caution">
    <text evidence="6">The sequence shown here is derived from an EMBL/GenBank/DDBJ whole genome shotgun (WGS) entry which is preliminary data.</text>
</comment>
<dbReference type="Proteomes" id="UP000789508">
    <property type="component" value="Unassembled WGS sequence"/>
</dbReference>
<evidence type="ECO:0000256" key="3">
    <source>
        <dbReference type="ARBA" id="ARBA00022989"/>
    </source>
</evidence>
<dbReference type="Pfam" id="PF13520">
    <property type="entry name" value="AA_permease_2"/>
    <property type="match status" value="1"/>
</dbReference>
<dbReference type="AlphaFoldDB" id="A0A9N9CJE2"/>
<proteinExistence type="predicted"/>
<feature type="transmembrane region" description="Helical" evidence="5">
    <location>
        <begin position="144"/>
        <end position="163"/>
    </location>
</feature>
<comment type="subcellular location">
    <subcellularLocation>
        <location evidence="1">Membrane</location>
        <topology evidence="1">Multi-pass membrane protein</topology>
    </subcellularLocation>
</comment>
<name>A0A9N9CJE2_9GLOM</name>
<accession>A0A9N9CJE2</accession>
<dbReference type="EMBL" id="CAJVPS010004308">
    <property type="protein sequence ID" value="CAG8602032.1"/>
    <property type="molecule type" value="Genomic_DNA"/>
</dbReference>
<dbReference type="Gene3D" id="1.20.1740.10">
    <property type="entry name" value="Amino acid/polyamine transporter I"/>
    <property type="match status" value="1"/>
</dbReference>
<evidence type="ECO:0000313" key="6">
    <source>
        <dbReference type="EMBL" id="CAG8602032.1"/>
    </source>
</evidence>
<keyword evidence="4 5" id="KW-0472">Membrane</keyword>
<feature type="transmembrane region" description="Helical" evidence="5">
    <location>
        <begin position="272"/>
        <end position="290"/>
    </location>
</feature>
<dbReference type="PANTHER" id="PTHR11785:SF353">
    <property type="entry name" value="METHIONINE TRANSPORTER (EUROFUNG)"/>
    <property type="match status" value="1"/>
</dbReference>
<feature type="transmembrane region" description="Helical" evidence="5">
    <location>
        <begin position="113"/>
        <end position="132"/>
    </location>
</feature>
<keyword evidence="3 5" id="KW-1133">Transmembrane helix</keyword>
<evidence type="ECO:0000256" key="4">
    <source>
        <dbReference type="ARBA" id="ARBA00023136"/>
    </source>
</evidence>
<dbReference type="OrthoDB" id="2430845at2759"/>
<dbReference type="GO" id="GO:0015179">
    <property type="term" value="F:L-amino acid transmembrane transporter activity"/>
    <property type="evidence" value="ECO:0007669"/>
    <property type="project" value="TreeGrafter"/>
</dbReference>
<gene>
    <name evidence="6" type="ORF">ALEPTO_LOCUS8188</name>
</gene>
<evidence type="ECO:0000256" key="5">
    <source>
        <dbReference type="SAM" id="Phobius"/>
    </source>
</evidence>
<evidence type="ECO:0000256" key="2">
    <source>
        <dbReference type="ARBA" id="ARBA00022692"/>
    </source>
</evidence>
<dbReference type="GO" id="GO:0016020">
    <property type="term" value="C:membrane"/>
    <property type="evidence" value="ECO:0007669"/>
    <property type="project" value="UniProtKB-SubCell"/>
</dbReference>
<dbReference type="PANTHER" id="PTHR11785">
    <property type="entry name" value="AMINO ACID TRANSPORTER"/>
    <property type="match status" value="1"/>
</dbReference>
<feature type="non-terminal residue" evidence="6">
    <location>
        <position position="293"/>
    </location>
</feature>
<protein>
    <submittedName>
        <fullName evidence="6">12679_t:CDS:1</fullName>
    </submittedName>
</protein>
<keyword evidence="2 5" id="KW-0812">Transmembrane</keyword>
<feature type="transmembrane region" description="Helical" evidence="5">
    <location>
        <begin position="25"/>
        <end position="49"/>
    </location>
</feature>
<sequence length="293" mass="32342">MSRNNNSNNDDSEASDTSTIGRTRVLGSLSALVLWTVGGITALFGSLVYTELGSSIPDGGGETVYLQKAYPRPKALFSYMFSLIIIVIIRNESPLCDIDYLHPNKFIVDWNFWQLRLWSLSAVILVTFYHILSNKWANHINQTLTIIKMSTLIVIFIIGIAEIPQSINNELNTNWKNMFPNNAIVNVNSLTAAFIPILFAYDDSLDEFYNPQEQLKKSNSISVLVVTVLYLGVNIAYTNIPLSNITGSYAPSEILAGGFAFQIGGFRLARTLSFFICLSAFGALAANICAGSR</sequence>
<keyword evidence="7" id="KW-1185">Reference proteome</keyword>
<evidence type="ECO:0000256" key="1">
    <source>
        <dbReference type="ARBA" id="ARBA00004141"/>
    </source>
</evidence>
<feature type="transmembrane region" description="Helical" evidence="5">
    <location>
        <begin position="183"/>
        <end position="201"/>
    </location>
</feature>
<dbReference type="InterPro" id="IPR002293">
    <property type="entry name" value="AA/rel_permease1"/>
</dbReference>
<reference evidence="6" key="1">
    <citation type="submission" date="2021-06" db="EMBL/GenBank/DDBJ databases">
        <authorList>
            <person name="Kallberg Y."/>
            <person name="Tangrot J."/>
            <person name="Rosling A."/>
        </authorList>
    </citation>
    <scope>NUCLEOTIDE SEQUENCE</scope>
    <source>
        <strain evidence="6">FL130A</strain>
    </source>
</reference>
<evidence type="ECO:0000313" key="7">
    <source>
        <dbReference type="Proteomes" id="UP000789508"/>
    </source>
</evidence>
<dbReference type="InterPro" id="IPR050598">
    <property type="entry name" value="AminoAcid_Transporter"/>
</dbReference>
<organism evidence="6 7">
    <name type="scientific">Ambispora leptoticha</name>
    <dbReference type="NCBI Taxonomy" id="144679"/>
    <lineage>
        <taxon>Eukaryota</taxon>
        <taxon>Fungi</taxon>
        <taxon>Fungi incertae sedis</taxon>
        <taxon>Mucoromycota</taxon>
        <taxon>Glomeromycotina</taxon>
        <taxon>Glomeromycetes</taxon>
        <taxon>Archaeosporales</taxon>
        <taxon>Ambisporaceae</taxon>
        <taxon>Ambispora</taxon>
    </lineage>
</organism>
<feature type="transmembrane region" description="Helical" evidence="5">
    <location>
        <begin position="221"/>
        <end position="240"/>
    </location>
</feature>